<evidence type="ECO:0000256" key="6">
    <source>
        <dbReference type="ARBA" id="ARBA00023002"/>
    </source>
</evidence>
<accession>A0ABR0SLG7</accession>
<dbReference type="SUPFAM" id="SSF52151">
    <property type="entry name" value="FabD/lysophospholipase-like"/>
    <property type="match status" value="1"/>
</dbReference>
<feature type="region of interest" description="Disordered" evidence="9">
    <location>
        <begin position="2472"/>
        <end position="2519"/>
    </location>
</feature>
<dbReference type="InterPro" id="IPR049552">
    <property type="entry name" value="PKS_DH_N"/>
</dbReference>
<keyword evidence="2" id="KW-0597">Phosphoprotein</keyword>
<dbReference type="InterPro" id="IPR042104">
    <property type="entry name" value="PKS_dehydratase_sf"/>
</dbReference>
<dbReference type="InterPro" id="IPR014031">
    <property type="entry name" value="Ketoacyl_synth_C"/>
</dbReference>
<dbReference type="SUPFAM" id="SSF53335">
    <property type="entry name" value="S-adenosyl-L-methionine-dependent methyltransferases"/>
    <property type="match status" value="1"/>
</dbReference>
<dbReference type="Pfam" id="PF00698">
    <property type="entry name" value="Acyl_transf_1"/>
    <property type="match status" value="1"/>
</dbReference>
<feature type="region of interest" description="C-terminal hotdog fold" evidence="8">
    <location>
        <begin position="1077"/>
        <end position="1227"/>
    </location>
</feature>
<evidence type="ECO:0000259" key="10">
    <source>
        <dbReference type="PROSITE" id="PS52004"/>
    </source>
</evidence>
<evidence type="ECO:0000256" key="5">
    <source>
        <dbReference type="ARBA" id="ARBA00022737"/>
    </source>
</evidence>
<feature type="active site" description="Proton donor; for dehydratase activity" evidence="8">
    <location>
        <position position="1133"/>
    </location>
</feature>
<dbReference type="InterPro" id="IPR014043">
    <property type="entry name" value="Acyl_transferase_dom"/>
</dbReference>
<dbReference type="PROSITE" id="PS00012">
    <property type="entry name" value="PHOSPHOPANTETHEINE"/>
    <property type="match status" value="1"/>
</dbReference>
<keyword evidence="4" id="KW-0808">Transferase</keyword>
<dbReference type="InterPro" id="IPR016036">
    <property type="entry name" value="Malonyl_transacylase_ACP-bd"/>
</dbReference>
<proteinExistence type="predicted"/>
<keyword evidence="1" id="KW-0596">Phosphopantetheine</keyword>
<feature type="domain" description="Ketosynthase family 3 (KS3)" evidence="10">
    <location>
        <begin position="6"/>
        <end position="437"/>
    </location>
</feature>
<feature type="active site" description="Proton acceptor; for dehydratase activity" evidence="8">
    <location>
        <position position="960"/>
    </location>
</feature>
<dbReference type="SUPFAM" id="SSF55048">
    <property type="entry name" value="Probable ACP-binding domain of malonyl-CoA ACP transacylase"/>
    <property type="match status" value="1"/>
</dbReference>
<dbReference type="InterPro" id="IPR050091">
    <property type="entry name" value="PKS_NRPS_Biosynth_Enz"/>
</dbReference>
<gene>
    <name evidence="12" type="ORF">PT974_06029</name>
</gene>
<feature type="domain" description="PKS/mFAS DH" evidence="11">
    <location>
        <begin position="928"/>
        <end position="1227"/>
    </location>
</feature>
<evidence type="ECO:0000259" key="11">
    <source>
        <dbReference type="PROSITE" id="PS52019"/>
    </source>
</evidence>
<dbReference type="Gene3D" id="3.30.559.10">
    <property type="entry name" value="Chloramphenicol acetyltransferase-like domain"/>
    <property type="match status" value="1"/>
</dbReference>
<organism evidence="12 13">
    <name type="scientific">Cladobotryum mycophilum</name>
    <dbReference type="NCBI Taxonomy" id="491253"/>
    <lineage>
        <taxon>Eukaryota</taxon>
        <taxon>Fungi</taxon>
        <taxon>Dikarya</taxon>
        <taxon>Ascomycota</taxon>
        <taxon>Pezizomycotina</taxon>
        <taxon>Sordariomycetes</taxon>
        <taxon>Hypocreomycetidae</taxon>
        <taxon>Hypocreales</taxon>
        <taxon>Hypocreaceae</taxon>
        <taxon>Cladobotryum</taxon>
    </lineage>
</organism>
<evidence type="ECO:0000256" key="3">
    <source>
        <dbReference type="ARBA" id="ARBA00022598"/>
    </source>
</evidence>
<evidence type="ECO:0000256" key="8">
    <source>
        <dbReference type="PROSITE-ProRule" id="PRU01363"/>
    </source>
</evidence>
<dbReference type="Gene3D" id="3.10.129.110">
    <property type="entry name" value="Polyketide synthase dehydratase"/>
    <property type="match status" value="1"/>
</dbReference>
<dbReference type="InterPro" id="IPR006162">
    <property type="entry name" value="Ppantetheine_attach_site"/>
</dbReference>
<dbReference type="SUPFAM" id="SSF47336">
    <property type="entry name" value="ACP-like"/>
    <property type="match status" value="1"/>
</dbReference>
<dbReference type="SUPFAM" id="SSF51735">
    <property type="entry name" value="NAD(P)-binding Rossmann-fold domains"/>
    <property type="match status" value="1"/>
</dbReference>
<dbReference type="SUPFAM" id="SSF52777">
    <property type="entry name" value="CoA-dependent acyltransferases"/>
    <property type="match status" value="2"/>
</dbReference>
<dbReference type="Pfam" id="PF21089">
    <property type="entry name" value="PKS_DH_N"/>
    <property type="match status" value="1"/>
</dbReference>
<dbReference type="SMART" id="SM00823">
    <property type="entry name" value="PKS_PP"/>
    <property type="match status" value="1"/>
</dbReference>
<dbReference type="InterPro" id="IPR049551">
    <property type="entry name" value="PKS_DH_C"/>
</dbReference>
<dbReference type="InterPro" id="IPR001242">
    <property type="entry name" value="Condensation_dom"/>
</dbReference>
<dbReference type="Pfam" id="PF00109">
    <property type="entry name" value="ketoacyl-synt"/>
    <property type="match status" value="1"/>
</dbReference>
<dbReference type="Gene3D" id="1.10.1200.10">
    <property type="entry name" value="ACP-like"/>
    <property type="match status" value="1"/>
</dbReference>
<sequence>MNVAQGQQIAIIGSGCRFPGNATSPSKLWDLLRNPRCVAGQVPALKGYYHKNGQYHGHVNVKEAYLLAEDGATRRFDAAFFGISPAEANVLDPQIRLLLETVYEALETSGQTIDGLRGSDTAVYAGQMVNDYELLMYRDHENLGTYHATGTSRTMLSNRISYTFGWHGPSMTIDTACSSSLVALHHAVQQLRSGHSRVAVVAGSNLIFDVGTFIAESNLQMLSPEGRSRMWDAGANGYARGEGVAAVILKTREAAEEDGDHIECIIRETAVNQDGKTPGQTMPSASAQAQLIRDCYARAGLDLTDPAHHPQFFEAHGTGTPAGDPIEAEAISTAFFPHGERSPEPLLVGSIKTVIGHTEGTAGIAGLLKASLALRKAIIPPNLLFNRLNPQIEPFYNNLHIPTSLTPWPAVPKGSPRRASVNSFGFGGTNAHAILESYTPSNKLLQSKPTPNQSKPNVFTPFVFSASSETSLRSYLAGFSKFLRESKTAHDLRDIAHTLDSRRTRLSVATAVGASTTEELCAKLEAKLETSRADAEKRVGVRAVHQTIEGRKPRILGVFTGQGAQWAQMGLDLITTSNAPRCMLEKLQSRLDQLPDSDRPAWSLIEELQKDSSCSRISEAALSQPLCTAIQILQVDLVRAAGIEFTAVVGHSSGEIAAAYAAGFISAEDAICIAYYRGLHSGLSQDAQDLLDYPEFEGRACLAAVNSATSVTLSGDQEAIDELMVIFQDEKKFVRLLRVDKAYHSHHMNACSSRYLESLAALDIQISSGGRALWFSSVYGSKVEKRDLLKGPYWDKNMVNPVLFMQAVDSACASVGSFDLAIELGPHPALKGPALQTLQDRITRNVPYTGLLNRGASAISSFADGLGYAWTHLEKGAVNLQSYNRFVTSSWPSKFAKGLPTYSWDHDNEYWHESRYARAVRMRPGPVHELLGHLTPDSTEQDMRWRHILRLSEVQWLEGHRLQNVVVFPATGYLVSVLEAALMVCRDASVKLIEVLDVEIDSALVFDPHDLSVEIILSLTNISRRDKNAIEAEFKYHAVSGKDADALELKASGRLRIYLGEPSDTSLPARPPRRPNLVPVKGERFYESLSVLDYQYAGQFAALDRIERKLGFATGFVSKIEQSSHLIHPAVLDAALQSMFLTYAAPEDGAQRTMHIPRRIRRLTVNPNLCSREKDRQTALEFDSAHTLEFPHSKMVCDVDIYPGNLDHAMIQIQELECVPFSQQTARDDREVFSHVVWDTAHPDARITGDDPGAPVHPELAVLLERVAGFYLRVLEQEIPMNHPVRTEGPYKNLFKFASHTDFSLSHAGEWEQDTPELVGARFADTIDVKLLSELGENLVAIVKGEKSAVDIAQRANLIGEWYANGSGISAFTTHLAQVVKQLVHRNPHMHILETDTETDATTKAILQDIGSKFASYTVTGRTPDSLDLTQDWLEMHKHKMISKPLDLLTDPRKQGFSEASYDLVVASLALHTKPNLEEVLRNARLLLKPGGYLVMLELLPSIGPFFGVIFGAFSNWWLGASERGTVSPAVTPAEWDTLLRTTGFSGVDSSTPREESAGPLCVFVSQAMDDKIAFLRDPLSLPLPTSTRETLIQDLVILGGSTSKTTKVIEQLSAILTPYCASIRTTRSLPDFLDVEVSQRTVVLSLADLDVSVFARLNGSKWDALKKMLLHAETFVWVSQGRRADNPYANMILGLVRASARDNPALDYLLLDIEDACRIDHCVIAEALLRHKAVFQWRQRDNIHFAIENELVIDKAGRSLIPRLMMNKEMNDRYNSNHRDIRGLAQPSSQDISVSMSGSGWDIELKPPFCGQGADDEGIQLQTTHSLVSPVRAAEFGCMFLVLGKDSLSGDMVVALSSTNHSLVRTQKGLSLPVRVSSPKSEARLLWLTAHYLLASIALRGLSEDDRVLVYESSSEFAAILVEVATSLRVQVTLATTEADALGMLDPNLLVIHPAISDQAIARLANDDFSAFIDMSFHTGIDSIGHRIASAIPAYCQKDNLESLFSKKAWSPTASQLKRVQNRLAKAVARASAALANPNESRWERIPTISINELARDRDQQGPFSVLDWTTSSGVPINVRPVDSQVTFPSNKTYWLVGLTGGLGLSLCEWMVQRGARYFVITSRKPNVETAWLDEMKAKGAHVKISACDVTQRDQIITLHAEICSSMPPIAGVAQGVMVLQDTAIQDMTLDQLLTVTRPKVEGSIYLNSLFQENTLDFFVFFSSASSVVGNHGQANYGAANTFMASLAEKRRRQGLAASIIDIGAIFGVGYITRMAEGSVMGETTLQTGGYVRTSEREFHQLFGEAVLAGRPGSTGPIEIVSGVRRISQREEQQPVWESWPRMSHFVIGQEGGADDLATSSARANVPVKAQLENAQSREQIYDIVWDAFTRKLASHFHLDTGKMSKAELAAMRFDQMGIDSLTAVEIREWFMTTLEVKVPVLKILNGVSVGELVDTASETIPSRLIPNFEAEEETRSQASATSNGVADGSPSRGPDSLSDPSEETSSVTTSYESVKDLPTTTATATTITDSSLPVILKSVPVSFTQARFYPSGLFLEDRIGLNHTAWARITGTIDPERLRQAVRAVGEQHEILRTAFFDQDGRQMQHILQSSVLRLEQQPIQDESEVATMAMSLQKGHVYDVARGETVRLILLTNPAKEGFLIVGVHPLVMDATSLQTFLKWLAFHYTNPHTRRQVRQFAEASEQRHADLAAGKFEAELQYWRKEFATPPPPLPLLTLAIVDERPTLKAYENIRGSCRIGAETKKQIAALCRRLRATPFHFYLAVLRALLLRYTAGGEEDVTMAVAESGRSHDAEDMDVIGCLYNLVLVRLLSSTSTKFEHLLEAARDKTYAALANSKIPYPTLVKELNIQRASNCAPPVQVLVDYRTGQRETMQFGQNNQLVMMGFDLNVPYDVYLDTIDESGGECAHHIFLRKDMFGEAEAEEFAESYRRLILEFAAEPGLLVSEVDLY</sequence>
<dbReference type="EMBL" id="JAVFKD010000012">
    <property type="protein sequence ID" value="KAK5992615.1"/>
    <property type="molecule type" value="Genomic_DNA"/>
</dbReference>
<dbReference type="InterPro" id="IPR018201">
    <property type="entry name" value="Ketoacyl_synth_AS"/>
</dbReference>
<dbReference type="InterPro" id="IPR032821">
    <property type="entry name" value="PKS_assoc"/>
</dbReference>
<dbReference type="InterPro" id="IPR020806">
    <property type="entry name" value="PKS_PP-bd"/>
</dbReference>
<dbReference type="InterPro" id="IPR016035">
    <property type="entry name" value="Acyl_Trfase/lysoPLipase"/>
</dbReference>
<feature type="region of interest" description="N-terminal hotdog fold" evidence="8">
    <location>
        <begin position="928"/>
        <end position="1062"/>
    </location>
</feature>
<dbReference type="SMART" id="SM00827">
    <property type="entry name" value="PKS_AT"/>
    <property type="match status" value="1"/>
</dbReference>
<name>A0ABR0SLG7_9HYPO</name>
<evidence type="ECO:0000313" key="12">
    <source>
        <dbReference type="EMBL" id="KAK5992615.1"/>
    </source>
</evidence>
<evidence type="ECO:0000256" key="4">
    <source>
        <dbReference type="ARBA" id="ARBA00022679"/>
    </source>
</evidence>
<dbReference type="InterPro" id="IPR013968">
    <property type="entry name" value="PKS_KR"/>
</dbReference>
<dbReference type="SMART" id="SM00822">
    <property type="entry name" value="PKS_KR"/>
    <property type="match status" value="1"/>
</dbReference>
<dbReference type="SMART" id="SM00825">
    <property type="entry name" value="PKS_KS"/>
    <property type="match status" value="1"/>
</dbReference>
<dbReference type="Gene3D" id="3.40.50.150">
    <property type="entry name" value="Vaccinia Virus protein VP39"/>
    <property type="match status" value="1"/>
</dbReference>
<dbReference type="Gene3D" id="3.40.47.10">
    <property type="match status" value="1"/>
</dbReference>
<dbReference type="Gene3D" id="3.40.366.10">
    <property type="entry name" value="Malonyl-Coenzyme A Acyl Carrier Protein, domain 2"/>
    <property type="match status" value="1"/>
</dbReference>
<dbReference type="PROSITE" id="PS52004">
    <property type="entry name" value="KS3_2"/>
    <property type="match status" value="1"/>
</dbReference>
<evidence type="ECO:0000256" key="1">
    <source>
        <dbReference type="ARBA" id="ARBA00022450"/>
    </source>
</evidence>
<evidence type="ECO:0000256" key="2">
    <source>
        <dbReference type="ARBA" id="ARBA00022553"/>
    </source>
</evidence>
<dbReference type="InterPro" id="IPR049900">
    <property type="entry name" value="PKS_mFAS_DH"/>
</dbReference>
<keyword evidence="6" id="KW-0560">Oxidoreductase</keyword>
<dbReference type="PANTHER" id="PTHR43775:SF20">
    <property type="entry name" value="HYBRID PKS-NRPS SYNTHETASE APDA"/>
    <property type="match status" value="1"/>
</dbReference>
<keyword evidence="3" id="KW-0436">Ligase</keyword>
<dbReference type="Proteomes" id="UP001338125">
    <property type="component" value="Unassembled WGS sequence"/>
</dbReference>
<protein>
    <submittedName>
        <fullName evidence="12">Polyketide synthase-nonribosomal peptide synthetase TwmB</fullName>
    </submittedName>
</protein>
<dbReference type="CDD" id="cd02440">
    <property type="entry name" value="AdoMet_MTases"/>
    <property type="match status" value="1"/>
</dbReference>
<dbReference type="SUPFAM" id="SSF53901">
    <property type="entry name" value="Thiolase-like"/>
    <property type="match status" value="1"/>
</dbReference>
<dbReference type="InterPro" id="IPR016039">
    <property type="entry name" value="Thiolase-like"/>
</dbReference>
<dbReference type="PANTHER" id="PTHR43775">
    <property type="entry name" value="FATTY ACID SYNTHASE"/>
    <property type="match status" value="1"/>
</dbReference>
<feature type="compositionally biased region" description="Low complexity" evidence="9">
    <location>
        <begin position="2505"/>
        <end position="2514"/>
    </location>
</feature>
<dbReference type="Gene3D" id="3.30.70.3290">
    <property type="match status" value="1"/>
</dbReference>
<dbReference type="InterPro" id="IPR014030">
    <property type="entry name" value="Ketoacyl_synth_N"/>
</dbReference>
<dbReference type="Gene3D" id="3.30.559.30">
    <property type="entry name" value="Nonribosomal peptide synthetase, condensation domain"/>
    <property type="match status" value="1"/>
</dbReference>
<dbReference type="InterPro" id="IPR023213">
    <property type="entry name" value="CAT-like_dom_sf"/>
</dbReference>
<dbReference type="InterPro" id="IPR057326">
    <property type="entry name" value="KR_dom"/>
</dbReference>
<dbReference type="InterPro" id="IPR020841">
    <property type="entry name" value="PKS_Beta-ketoAc_synthase_dom"/>
</dbReference>
<keyword evidence="7" id="KW-0511">Multifunctional enzyme</keyword>
<reference evidence="12 13" key="1">
    <citation type="submission" date="2024-01" db="EMBL/GenBank/DDBJ databases">
        <title>Complete genome of Cladobotryum mycophilum ATHUM6906.</title>
        <authorList>
            <person name="Christinaki A.C."/>
            <person name="Myridakis A.I."/>
            <person name="Kouvelis V.N."/>
        </authorList>
    </citation>
    <scope>NUCLEOTIDE SEQUENCE [LARGE SCALE GENOMIC DNA]</scope>
    <source>
        <strain evidence="12 13">ATHUM6906</strain>
    </source>
</reference>
<dbReference type="Gene3D" id="3.40.50.720">
    <property type="entry name" value="NAD(P)-binding Rossmann-like Domain"/>
    <property type="match status" value="1"/>
</dbReference>
<dbReference type="InterPro" id="IPR020807">
    <property type="entry name" value="PKS_DH"/>
</dbReference>
<keyword evidence="13" id="KW-1185">Reference proteome</keyword>
<dbReference type="CDD" id="cd00833">
    <property type="entry name" value="PKS"/>
    <property type="match status" value="1"/>
</dbReference>
<dbReference type="InterPro" id="IPR029063">
    <property type="entry name" value="SAM-dependent_MTases_sf"/>
</dbReference>
<dbReference type="CDD" id="cd19532">
    <property type="entry name" value="C_PKS-NRPS"/>
    <property type="match status" value="1"/>
</dbReference>
<evidence type="ECO:0000256" key="7">
    <source>
        <dbReference type="ARBA" id="ARBA00023268"/>
    </source>
</evidence>
<dbReference type="PROSITE" id="PS00606">
    <property type="entry name" value="KS3_1"/>
    <property type="match status" value="1"/>
</dbReference>
<dbReference type="Pfam" id="PF02801">
    <property type="entry name" value="Ketoacyl-synt_C"/>
    <property type="match status" value="1"/>
</dbReference>
<evidence type="ECO:0000313" key="13">
    <source>
        <dbReference type="Proteomes" id="UP001338125"/>
    </source>
</evidence>
<evidence type="ECO:0000256" key="9">
    <source>
        <dbReference type="SAM" id="MobiDB-lite"/>
    </source>
</evidence>
<dbReference type="InterPro" id="IPR001227">
    <property type="entry name" value="Ac_transferase_dom_sf"/>
</dbReference>
<dbReference type="InterPro" id="IPR036736">
    <property type="entry name" value="ACP-like_sf"/>
</dbReference>
<dbReference type="SMART" id="SM00826">
    <property type="entry name" value="PKS_DH"/>
    <property type="match status" value="1"/>
</dbReference>
<dbReference type="Pfam" id="PF08659">
    <property type="entry name" value="KR"/>
    <property type="match status" value="1"/>
</dbReference>
<dbReference type="Pfam" id="PF13489">
    <property type="entry name" value="Methyltransf_23"/>
    <property type="match status" value="1"/>
</dbReference>
<dbReference type="InterPro" id="IPR036291">
    <property type="entry name" value="NAD(P)-bd_dom_sf"/>
</dbReference>
<dbReference type="Pfam" id="PF00668">
    <property type="entry name" value="Condensation"/>
    <property type="match status" value="1"/>
</dbReference>
<dbReference type="Pfam" id="PF16197">
    <property type="entry name" value="KAsynt_C_assoc"/>
    <property type="match status" value="1"/>
</dbReference>
<comment type="caution">
    <text evidence="12">The sequence shown here is derived from an EMBL/GenBank/DDBJ whole genome shotgun (WGS) entry which is preliminary data.</text>
</comment>
<dbReference type="PROSITE" id="PS52019">
    <property type="entry name" value="PKS_MFAS_DH"/>
    <property type="match status" value="1"/>
</dbReference>
<keyword evidence="5" id="KW-0677">Repeat</keyword>
<dbReference type="Pfam" id="PF14765">
    <property type="entry name" value="PS-DH"/>
    <property type="match status" value="1"/>
</dbReference>